<evidence type="ECO:0000256" key="2">
    <source>
        <dbReference type="SAM" id="MobiDB-lite"/>
    </source>
</evidence>
<evidence type="ECO:0000313" key="4">
    <source>
        <dbReference type="EMBL" id="MBP2075886.1"/>
    </source>
</evidence>
<feature type="domain" description="DnaB/C C-terminal" evidence="3">
    <location>
        <begin position="173"/>
        <end position="240"/>
    </location>
</feature>
<dbReference type="InterPro" id="IPR053162">
    <property type="entry name" value="DnaD"/>
</dbReference>
<dbReference type="InterPro" id="IPR034829">
    <property type="entry name" value="DnaD-like_sf"/>
</dbReference>
<dbReference type="EMBL" id="JAGGMB010000001">
    <property type="protein sequence ID" value="MBP2075886.1"/>
    <property type="molecule type" value="Genomic_DNA"/>
</dbReference>
<feature type="region of interest" description="Disordered" evidence="2">
    <location>
        <begin position="107"/>
        <end position="139"/>
    </location>
</feature>
<proteinExistence type="inferred from homology"/>
<keyword evidence="5" id="KW-1185">Reference proteome</keyword>
<gene>
    <name evidence="4" type="ORF">J2Z64_000097</name>
</gene>
<evidence type="ECO:0000256" key="1">
    <source>
        <dbReference type="ARBA" id="ARBA00093462"/>
    </source>
</evidence>
<comment type="similarity">
    <text evidence="1">Belongs to the DnaB/DnaD family.</text>
</comment>
<dbReference type="PANTHER" id="PTHR37293">
    <property type="entry name" value="PHAGE REPLICATION PROTEIN-RELATED"/>
    <property type="match status" value="1"/>
</dbReference>
<comment type="caution">
    <text evidence="4">The sequence shown here is derived from an EMBL/GenBank/DDBJ whole genome shotgun (WGS) entry which is preliminary data.</text>
</comment>
<dbReference type="InterPro" id="IPR006343">
    <property type="entry name" value="DnaB/C_C"/>
</dbReference>
<organism evidence="4 5">
    <name type="scientific">Oceanobacillus polygoni</name>
    <dbReference type="NCBI Taxonomy" id="1235259"/>
    <lineage>
        <taxon>Bacteria</taxon>
        <taxon>Bacillati</taxon>
        <taxon>Bacillota</taxon>
        <taxon>Bacilli</taxon>
        <taxon>Bacillales</taxon>
        <taxon>Bacillaceae</taxon>
        <taxon>Oceanobacillus</taxon>
    </lineage>
</organism>
<sequence>MNYLKEINAFYDRLETNPLSGGAVSLWHALMQVNNRARWKKKFTVAVVVLCYKAGLSESSFKRARKELYEKGYIHYEKQLGNQAALYEMISLDFYSEEEYCHYQPSNKTEGARQMLQESDKSSDNLKPNPDDNVNHKLDGKLDRNADALIKQNNTIQNNTYTTAESRKLEATYEYYQQHFGKLNGYMKNELTKQIHDLGEDLVLHAMKKTLDRGKTNWNYTKAILTDWKSKGLLSLDQINLEEVKFKKTQNQRSRQIPNRMSTPQIEPVPDWFFMHKREQQEKHESNMKKQQDKDQQQLMEDVKSRLQAYAD</sequence>
<evidence type="ECO:0000259" key="3">
    <source>
        <dbReference type="Pfam" id="PF07261"/>
    </source>
</evidence>
<dbReference type="RefSeq" id="WP_149474092.1">
    <property type="nucleotide sequence ID" value="NZ_JAGGMB010000001.1"/>
</dbReference>
<dbReference type="PANTHER" id="PTHR37293:SF5">
    <property type="entry name" value="DNA REPLICATION PROTEIN"/>
    <property type="match status" value="1"/>
</dbReference>
<protein>
    <submittedName>
        <fullName evidence="4">DnaD/phage-associated family protein</fullName>
    </submittedName>
</protein>
<dbReference type="OrthoDB" id="1047417at2"/>
<feature type="region of interest" description="Disordered" evidence="2">
    <location>
        <begin position="275"/>
        <end position="312"/>
    </location>
</feature>
<accession>A0A9X0YRY9</accession>
<dbReference type="SUPFAM" id="SSF158499">
    <property type="entry name" value="DnaD domain-like"/>
    <property type="match status" value="1"/>
</dbReference>
<dbReference type="AlphaFoldDB" id="A0A9X0YRY9"/>
<evidence type="ECO:0000313" key="5">
    <source>
        <dbReference type="Proteomes" id="UP001138793"/>
    </source>
</evidence>
<dbReference type="Proteomes" id="UP001138793">
    <property type="component" value="Unassembled WGS sequence"/>
</dbReference>
<dbReference type="NCBIfam" id="TIGR01446">
    <property type="entry name" value="DnaD_dom"/>
    <property type="match status" value="1"/>
</dbReference>
<name>A0A9X0YRY9_9BACI</name>
<reference evidence="4" key="1">
    <citation type="submission" date="2021-03" db="EMBL/GenBank/DDBJ databases">
        <title>Genomic Encyclopedia of Type Strains, Phase IV (KMG-IV): sequencing the most valuable type-strain genomes for metagenomic binning, comparative biology and taxonomic classification.</title>
        <authorList>
            <person name="Goeker M."/>
        </authorList>
    </citation>
    <scope>NUCLEOTIDE SEQUENCE</scope>
    <source>
        <strain evidence="4">DSM 107338</strain>
    </source>
</reference>
<feature type="compositionally biased region" description="Basic and acidic residues" evidence="2">
    <location>
        <begin position="118"/>
        <end position="139"/>
    </location>
</feature>
<dbReference type="Gene3D" id="1.10.10.630">
    <property type="entry name" value="DnaD domain-like"/>
    <property type="match status" value="1"/>
</dbReference>
<feature type="compositionally biased region" description="Basic and acidic residues" evidence="2">
    <location>
        <begin position="275"/>
        <end position="305"/>
    </location>
</feature>
<dbReference type="Pfam" id="PF07261">
    <property type="entry name" value="DnaB_2"/>
    <property type="match status" value="1"/>
</dbReference>